<evidence type="ECO:0000256" key="1">
    <source>
        <dbReference type="SAM" id="MobiDB-lite"/>
    </source>
</evidence>
<keyword evidence="2" id="KW-0472">Membrane</keyword>
<protein>
    <submittedName>
        <fullName evidence="3">Uncharacterized protein</fullName>
    </submittedName>
</protein>
<keyword evidence="2" id="KW-0812">Transmembrane</keyword>
<evidence type="ECO:0000256" key="2">
    <source>
        <dbReference type="SAM" id="Phobius"/>
    </source>
</evidence>
<feature type="transmembrane region" description="Helical" evidence="2">
    <location>
        <begin position="155"/>
        <end position="172"/>
    </location>
</feature>
<proteinExistence type="predicted"/>
<keyword evidence="4" id="KW-1185">Reference proteome</keyword>
<dbReference type="EMBL" id="PISE01000011">
    <property type="protein sequence ID" value="PKG24730.1"/>
    <property type="molecule type" value="Genomic_DNA"/>
</dbReference>
<feature type="transmembrane region" description="Helical" evidence="2">
    <location>
        <begin position="60"/>
        <end position="80"/>
    </location>
</feature>
<comment type="caution">
    <text evidence="3">The sequence shown here is derived from an EMBL/GenBank/DDBJ whole genome shotgun (WGS) entry which is preliminary data.</text>
</comment>
<evidence type="ECO:0000313" key="3">
    <source>
        <dbReference type="EMBL" id="PKG24730.1"/>
    </source>
</evidence>
<reference evidence="3 4" key="1">
    <citation type="journal article" date="2003" name="Int. J. Syst. Evol. Microbiol.">
        <title>Bacillus nealsonii sp. nov., isolated from a spacecraft-assembly facility, whose spores are gamma-radiation resistant.</title>
        <authorList>
            <person name="Venkateswaran K."/>
            <person name="Kempf M."/>
            <person name="Chen F."/>
            <person name="Satomi M."/>
            <person name="Nicholson W."/>
            <person name="Kern R."/>
        </authorList>
    </citation>
    <scope>NUCLEOTIDE SEQUENCE [LARGE SCALE GENOMIC DNA]</scope>
    <source>
        <strain evidence="3 4">FO-92</strain>
    </source>
</reference>
<feature type="region of interest" description="Disordered" evidence="1">
    <location>
        <begin position="180"/>
        <end position="199"/>
    </location>
</feature>
<name>A0A2N0Z5E7_9BACI</name>
<feature type="transmembrane region" description="Helical" evidence="2">
    <location>
        <begin position="35"/>
        <end position="54"/>
    </location>
</feature>
<gene>
    <name evidence="3" type="ORF">CWS01_05635</name>
</gene>
<dbReference type="RefSeq" id="WP_101176193.1">
    <property type="nucleotide sequence ID" value="NZ_PISE01000011.1"/>
</dbReference>
<sequence length="199" mass="21904">MLSFISLSTILFYTVYFGVKIYQNKHYIKTSTGKCISMVYGMISATTIGIIIAIPLQGQLALSTILAIIVSLILVCFIAAPFGLTGMLEAIMASFMGGMMGAMLGEMLSEGYFTLIIVSFSIFYLLVVFLIMALINREIREATRIAPNSRPSAYFYLNFLPILLIATALFIGNNSLGDNQENNSKNEMGHEHHQMGEGQ</sequence>
<organism evidence="3 4">
    <name type="scientific">Niallia nealsonii</name>
    <dbReference type="NCBI Taxonomy" id="115979"/>
    <lineage>
        <taxon>Bacteria</taxon>
        <taxon>Bacillati</taxon>
        <taxon>Bacillota</taxon>
        <taxon>Bacilli</taxon>
        <taxon>Bacillales</taxon>
        <taxon>Bacillaceae</taxon>
        <taxon>Niallia</taxon>
    </lineage>
</organism>
<dbReference type="Proteomes" id="UP000233375">
    <property type="component" value="Unassembled WGS sequence"/>
</dbReference>
<feature type="transmembrane region" description="Helical" evidence="2">
    <location>
        <begin position="87"/>
        <end position="105"/>
    </location>
</feature>
<accession>A0A2N0Z5E7</accession>
<keyword evidence="2" id="KW-1133">Transmembrane helix</keyword>
<dbReference type="AlphaFoldDB" id="A0A2N0Z5E7"/>
<feature type="compositionally biased region" description="Basic and acidic residues" evidence="1">
    <location>
        <begin position="187"/>
        <end position="199"/>
    </location>
</feature>
<feature type="transmembrane region" description="Helical" evidence="2">
    <location>
        <begin position="111"/>
        <end position="135"/>
    </location>
</feature>
<evidence type="ECO:0000313" key="4">
    <source>
        <dbReference type="Proteomes" id="UP000233375"/>
    </source>
</evidence>
<feature type="transmembrane region" description="Helical" evidence="2">
    <location>
        <begin position="6"/>
        <end position="23"/>
    </location>
</feature>